<dbReference type="EMBL" id="JAVXUP010002210">
    <property type="protein sequence ID" value="KAK3004769.1"/>
    <property type="molecule type" value="Genomic_DNA"/>
</dbReference>
<evidence type="ECO:0000313" key="5">
    <source>
        <dbReference type="EMBL" id="KAK3004769.1"/>
    </source>
</evidence>
<evidence type="ECO:0000256" key="3">
    <source>
        <dbReference type="ARBA" id="ARBA00012975"/>
    </source>
</evidence>
<dbReference type="InterPro" id="IPR016039">
    <property type="entry name" value="Thiolase-like"/>
</dbReference>
<accession>A0AA89AIC3</accession>
<dbReference type="EC" id="2.3.1.74" evidence="3"/>
<name>A0AA89AIC3_9ASTE</name>
<comment type="function">
    <text evidence="1">The primary product of this enzyme is 4,2',4',6'-tetrahydroxychalcone (also termed naringenin-chalcone or chalcone) which can under specific conditions spontaneously isomerize into naringenin.</text>
</comment>
<evidence type="ECO:0000259" key="4">
    <source>
        <dbReference type="Pfam" id="PF00195"/>
    </source>
</evidence>
<dbReference type="Pfam" id="PF00195">
    <property type="entry name" value="Chal_sti_synt_N"/>
    <property type="match status" value="1"/>
</dbReference>
<dbReference type="PANTHER" id="PTHR11877:SF80">
    <property type="entry name" value="CHALCONE SYNTHASE 1"/>
    <property type="match status" value="1"/>
</dbReference>
<dbReference type="InterPro" id="IPR011141">
    <property type="entry name" value="Polyketide_synthase_type-III"/>
</dbReference>
<dbReference type="Proteomes" id="UP001188597">
    <property type="component" value="Unassembled WGS sequence"/>
</dbReference>
<dbReference type="GO" id="GO:0016210">
    <property type="term" value="F:naringenin-chalcone synthase activity"/>
    <property type="evidence" value="ECO:0007669"/>
    <property type="project" value="UniProtKB-EC"/>
</dbReference>
<organism evidence="5 6">
    <name type="scientific">Escallonia herrerae</name>
    <dbReference type="NCBI Taxonomy" id="1293975"/>
    <lineage>
        <taxon>Eukaryota</taxon>
        <taxon>Viridiplantae</taxon>
        <taxon>Streptophyta</taxon>
        <taxon>Embryophyta</taxon>
        <taxon>Tracheophyta</taxon>
        <taxon>Spermatophyta</taxon>
        <taxon>Magnoliopsida</taxon>
        <taxon>eudicotyledons</taxon>
        <taxon>Gunneridae</taxon>
        <taxon>Pentapetalae</taxon>
        <taxon>asterids</taxon>
        <taxon>campanulids</taxon>
        <taxon>Escalloniales</taxon>
        <taxon>Escalloniaceae</taxon>
        <taxon>Escallonia</taxon>
    </lineage>
</organism>
<feature type="domain" description="Chalcone/stilbene synthase N-terminal" evidence="4">
    <location>
        <begin position="2"/>
        <end position="42"/>
    </location>
</feature>
<evidence type="ECO:0000256" key="1">
    <source>
        <dbReference type="ARBA" id="ARBA00002969"/>
    </source>
</evidence>
<dbReference type="InterPro" id="IPR001099">
    <property type="entry name" value="Chalcone/stilbene_synt_N"/>
</dbReference>
<proteinExistence type="predicted"/>
<gene>
    <name evidence="5" type="ORF">RJ639_019465</name>
</gene>
<comment type="caution">
    <text evidence="5">The sequence shown here is derived from an EMBL/GenBank/DDBJ whole genome shotgun (WGS) entry which is preliminary data.</text>
</comment>
<dbReference type="AlphaFoldDB" id="A0AA89AIC3"/>
<dbReference type="GO" id="GO:0030639">
    <property type="term" value="P:polyketide biosynthetic process"/>
    <property type="evidence" value="ECO:0007669"/>
    <property type="project" value="TreeGrafter"/>
</dbReference>
<reference evidence="5" key="1">
    <citation type="submission" date="2022-12" db="EMBL/GenBank/DDBJ databases">
        <title>Draft genome assemblies for two species of Escallonia (Escalloniales).</title>
        <authorList>
            <person name="Chanderbali A."/>
            <person name="Dervinis C."/>
            <person name="Anghel I."/>
            <person name="Soltis D."/>
            <person name="Soltis P."/>
            <person name="Zapata F."/>
        </authorList>
    </citation>
    <scope>NUCLEOTIDE SEQUENCE</scope>
    <source>
        <strain evidence="5">UCBG64.0493</strain>
        <tissue evidence="5">Leaf</tissue>
    </source>
</reference>
<protein>
    <recommendedName>
        <fullName evidence="3">chalcone synthase</fullName>
        <ecNumber evidence="3">2.3.1.74</ecNumber>
    </recommendedName>
</protein>
<evidence type="ECO:0000256" key="2">
    <source>
        <dbReference type="ARBA" id="ARBA00004966"/>
    </source>
</evidence>
<sequence>MLVVCSEITRKLFRGPTDTHLDSLIVVLWFGDNVATVIGSDPKPRVEKPAQGTIKGSDAALAGQLREVGLRFHLLKDVSAFI</sequence>
<evidence type="ECO:0000313" key="6">
    <source>
        <dbReference type="Proteomes" id="UP001188597"/>
    </source>
</evidence>
<comment type="pathway">
    <text evidence="2">Secondary metabolite biosynthesis; flavonoid biosynthesis.</text>
</comment>
<dbReference type="PANTHER" id="PTHR11877">
    <property type="entry name" value="HYDROXYMETHYLGLUTARYL-COA SYNTHASE"/>
    <property type="match status" value="1"/>
</dbReference>
<dbReference type="Gene3D" id="3.40.47.10">
    <property type="match status" value="1"/>
</dbReference>
<keyword evidence="6" id="KW-1185">Reference proteome</keyword>